<gene>
    <name evidence="10" type="primary">LOC117645634</name>
</gene>
<dbReference type="Proteomes" id="UP000515158">
    <property type="component" value="Unplaced"/>
</dbReference>
<proteinExistence type="inferred from homology"/>
<reference evidence="10" key="1">
    <citation type="submission" date="2025-08" db="UniProtKB">
        <authorList>
            <consortium name="RefSeq"/>
        </authorList>
    </citation>
    <scope>IDENTIFICATION</scope>
    <source>
        <tissue evidence="10">Total insect</tissue>
    </source>
</reference>
<dbReference type="PROSITE" id="PS50208">
    <property type="entry name" value="CASPASE_P20"/>
    <property type="match status" value="1"/>
</dbReference>
<dbReference type="InterPro" id="IPR002138">
    <property type="entry name" value="Pept_C14_p10"/>
</dbReference>
<dbReference type="Pfam" id="PF00656">
    <property type="entry name" value="Peptidase_C14"/>
    <property type="match status" value="1"/>
</dbReference>
<dbReference type="SUPFAM" id="SSF52129">
    <property type="entry name" value="Caspase-like"/>
    <property type="match status" value="1"/>
</dbReference>
<dbReference type="GO" id="GO:0005737">
    <property type="term" value="C:cytoplasm"/>
    <property type="evidence" value="ECO:0007669"/>
    <property type="project" value="TreeGrafter"/>
</dbReference>
<dbReference type="InterPro" id="IPR002398">
    <property type="entry name" value="Pept_C14"/>
</dbReference>
<keyword evidence="4" id="KW-0788">Thiol protease</keyword>
<dbReference type="PANTHER" id="PTHR10454:SF232">
    <property type="entry name" value="AT03047P-RELATED"/>
    <property type="match status" value="1"/>
</dbReference>
<comment type="similarity">
    <text evidence="1 6">Belongs to the peptidase C14A family.</text>
</comment>
<evidence type="ECO:0000256" key="4">
    <source>
        <dbReference type="ARBA" id="ARBA00022807"/>
    </source>
</evidence>
<evidence type="ECO:0000313" key="9">
    <source>
        <dbReference type="Proteomes" id="UP000515158"/>
    </source>
</evidence>
<dbReference type="InterPro" id="IPR011600">
    <property type="entry name" value="Pept_C14_caspase"/>
</dbReference>
<dbReference type="PANTHER" id="PTHR10454">
    <property type="entry name" value="CASPASE"/>
    <property type="match status" value="1"/>
</dbReference>
<feature type="domain" description="Caspase family p10" evidence="7">
    <location>
        <begin position="246"/>
        <end position="332"/>
    </location>
</feature>
<evidence type="ECO:0000259" key="7">
    <source>
        <dbReference type="PROSITE" id="PS50207"/>
    </source>
</evidence>
<dbReference type="InterPro" id="IPR015917">
    <property type="entry name" value="Pept_C14A"/>
</dbReference>
<dbReference type="KEGG" id="tpal:117645634"/>
<dbReference type="CDD" id="cd00032">
    <property type="entry name" value="CASc"/>
    <property type="match status" value="1"/>
</dbReference>
<dbReference type="AlphaFoldDB" id="A0A6P8YWZ1"/>
<dbReference type="PROSITE" id="PS01121">
    <property type="entry name" value="CASPASE_HIS"/>
    <property type="match status" value="1"/>
</dbReference>
<evidence type="ECO:0000256" key="2">
    <source>
        <dbReference type="ARBA" id="ARBA00022670"/>
    </source>
</evidence>
<protein>
    <submittedName>
        <fullName evidence="10">Caspase-1-like isoform X1</fullName>
    </submittedName>
</protein>
<dbReference type="GO" id="GO:0006915">
    <property type="term" value="P:apoptotic process"/>
    <property type="evidence" value="ECO:0007669"/>
    <property type="project" value="TreeGrafter"/>
</dbReference>
<evidence type="ECO:0000259" key="8">
    <source>
        <dbReference type="PROSITE" id="PS50208"/>
    </source>
</evidence>
<evidence type="ECO:0000256" key="5">
    <source>
        <dbReference type="ARBA" id="ARBA00023145"/>
    </source>
</evidence>
<keyword evidence="3" id="KW-0378">Hydrolase</keyword>
<dbReference type="GO" id="GO:0004197">
    <property type="term" value="F:cysteine-type endopeptidase activity"/>
    <property type="evidence" value="ECO:0007669"/>
    <property type="project" value="InterPro"/>
</dbReference>
<evidence type="ECO:0000256" key="6">
    <source>
        <dbReference type="RuleBase" id="RU003971"/>
    </source>
</evidence>
<accession>A0A6P8YWZ1</accession>
<evidence type="ECO:0000256" key="1">
    <source>
        <dbReference type="ARBA" id="ARBA00010134"/>
    </source>
</evidence>
<evidence type="ECO:0000313" key="10">
    <source>
        <dbReference type="RefSeq" id="XP_034241791.1"/>
    </source>
</evidence>
<dbReference type="InterPro" id="IPR029030">
    <property type="entry name" value="Caspase-like_dom_sf"/>
</dbReference>
<dbReference type="InParanoid" id="A0A6P8YWZ1"/>
<dbReference type="Gene3D" id="3.40.50.1460">
    <property type="match status" value="1"/>
</dbReference>
<dbReference type="InterPro" id="IPR001309">
    <property type="entry name" value="Pept_C14_p20"/>
</dbReference>
<evidence type="ECO:0000256" key="3">
    <source>
        <dbReference type="ARBA" id="ARBA00022801"/>
    </source>
</evidence>
<keyword evidence="5" id="KW-0865">Zymogen</keyword>
<name>A0A6P8YWZ1_THRPL</name>
<dbReference type="OrthoDB" id="6116485at2759"/>
<dbReference type="SMART" id="SM00115">
    <property type="entry name" value="CASc"/>
    <property type="match status" value="1"/>
</dbReference>
<dbReference type="RefSeq" id="XP_034241791.1">
    <property type="nucleotide sequence ID" value="XM_034385900.1"/>
</dbReference>
<keyword evidence="9" id="KW-1185">Reference proteome</keyword>
<dbReference type="PROSITE" id="PS01122">
    <property type="entry name" value="CASPASE_CYS"/>
    <property type="match status" value="1"/>
</dbReference>
<feature type="domain" description="Caspase family p20" evidence="8">
    <location>
        <begin position="90"/>
        <end position="214"/>
    </location>
</feature>
<dbReference type="PRINTS" id="PR00376">
    <property type="entry name" value="IL1BCENZYME"/>
</dbReference>
<dbReference type="GeneID" id="117645634"/>
<dbReference type="GO" id="GO:0043525">
    <property type="term" value="P:positive regulation of neuron apoptotic process"/>
    <property type="evidence" value="ECO:0007669"/>
    <property type="project" value="TreeGrafter"/>
</dbReference>
<dbReference type="GO" id="GO:0006508">
    <property type="term" value="P:proteolysis"/>
    <property type="evidence" value="ECO:0007669"/>
    <property type="project" value="UniProtKB-KW"/>
</dbReference>
<dbReference type="InterPro" id="IPR016129">
    <property type="entry name" value="Caspase_his_AS"/>
</dbReference>
<organism evidence="10">
    <name type="scientific">Thrips palmi</name>
    <name type="common">Melon thrips</name>
    <dbReference type="NCBI Taxonomy" id="161013"/>
    <lineage>
        <taxon>Eukaryota</taxon>
        <taxon>Metazoa</taxon>
        <taxon>Ecdysozoa</taxon>
        <taxon>Arthropoda</taxon>
        <taxon>Hexapoda</taxon>
        <taxon>Insecta</taxon>
        <taxon>Pterygota</taxon>
        <taxon>Neoptera</taxon>
        <taxon>Paraneoptera</taxon>
        <taxon>Thysanoptera</taxon>
        <taxon>Terebrantia</taxon>
        <taxon>Thripoidea</taxon>
        <taxon>Thripidae</taxon>
        <taxon>Thrips</taxon>
    </lineage>
</organism>
<keyword evidence="2" id="KW-0645">Protease</keyword>
<dbReference type="PROSITE" id="PS50207">
    <property type="entry name" value="CASPASE_P10"/>
    <property type="match status" value="1"/>
</dbReference>
<dbReference type="InterPro" id="IPR033139">
    <property type="entry name" value="Caspase_cys_AS"/>
</dbReference>
<sequence length="332" mass="37833">MCSTETFILNHCPPTTHPHPPPCKVRAIGPAMPYIYSADHICSISDHKAQLHYTAGAGPTSVRSKLFKMAATQEDGIIRDSHKYKMNHGQRGKALIFVHSDFEPCLGLERRKGCKTDTERLNECFSSLGFKVKKYFNLNVNVIENVLNEVSQEDHLNCDCLAVIVLTHGEEGRLYAQNDSYPQELLWSPFTADRCPTLSGKPKLFFIQACRGHRYDNGVQLPVVKDRVFREANDSDDLGDEPSLFEVETDFLVAFATVYGYVSWKKGGKVSWFIEKLCEELSEERSEHLLTILTYVQLRVAVECYSRTKCEKSNDKKQIPCVTHRLQKLLYF</sequence>